<dbReference type="GO" id="GO:0008410">
    <property type="term" value="F:CoA-transferase activity"/>
    <property type="evidence" value="ECO:0007669"/>
    <property type="project" value="TreeGrafter"/>
</dbReference>
<dbReference type="InterPro" id="IPR050483">
    <property type="entry name" value="CoA-transferase_III_domain"/>
</dbReference>
<dbReference type="SUPFAM" id="SSF89796">
    <property type="entry name" value="CoA-transferase family III (CaiB/BaiF)"/>
    <property type="match status" value="1"/>
</dbReference>
<evidence type="ECO:0000313" key="2">
    <source>
        <dbReference type="EMBL" id="SKC83127.1"/>
    </source>
</evidence>
<sequence>MMKGALENIRVIDLTRVLAGPYCTMMLADMGAEVIKIEIPGKGDDTRQLGPFKNGESMYYANINRNKKGITLNLKSPEGKKLFLEMVKKADVVVENFRPGVMDKLGVGYDVLKEVNDQIIYAAVSGFGSYGPYFKRPGYDIIAQAMGGLMSITGEEGGNPTRVGNAMGDVLGGLNLMIGVLAALNARQIIGKGQRVDISLVDSVVAALETGTQRYFASGEKPRLMGNRYAAAYPYDSFKAKDGQFVIGCANQKLYQNLCKKVLKREDLISDERFKTNDLRCTNHKALKVEIEKWSENYTIDEAVELILGAGVPAAPILDLERVTKDPHIADAREMFVDNIHPIIGNMRLNGCPIKLMTTKPTIRSHAPSLGQFNEEVYCSFLGLEKEELKNLKDKGVI</sequence>
<evidence type="ECO:0000256" key="1">
    <source>
        <dbReference type="ARBA" id="ARBA00022679"/>
    </source>
</evidence>
<gene>
    <name evidence="2" type="ORF">SAMN02194393_03821</name>
</gene>
<dbReference type="Proteomes" id="UP000190285">
    <property type="component" value="Unassembled WGS sequence"/>
</dbReference>
<dbReference type="Gene3D" id="3.30.1540.10">
    <property type="entry name" value="formyl-coa transferase, domain 3"/>
    <property type="match status" value="1"/>
</dbReference>
<reference evidence="2 3" key="1">
    <citation type="submission" date="2017-02" db="EMBL/GenBank/DDBJ databases">
        <authorList>
            <person name="Peterson S.W."/>
        </authorList>
    </citation>
    <scope>NUCLEOTIDE SEQUENCE [LARGE SCALE GENOMIC DNA]</scope>
    <source>
        <strain evidence="2 3">M1</strain>
    </source>
</reference>
<accession>A0A1T5M4E6</accession>
<evidence type="ECO:0000313" key="3">
    <source>
        <dbReference type="Proteomes" id="UP000190285"/>
    </source>
</evidence>
<dbReference type="STRING" id="36842.SAMN02194393_03821"/>
<dbReference type="InterPro" id="IPR044855">
    <property type="entry name" value="CoA-Trfase_III_dom3_sf"/>
</dbReference>
<dbReference type="PANTHER" id="PTHR48207:SF3">
    <property type="entry name" value="SUCCINATE--HYDROXYMETHYLGLUTARATE COA-TRANSFERASE"/>
    <property type="match status" value="1"/>
</dbReference>
<dbReference type="InterPro" id="IPR003673">
    <property type="entry name" value="CoA-Trfase_fam_III"/>
</dbReference>
<dbReference type="Pfam" id="PF02515">
    <property type="entry name" value="CoA_transf_3"/>
    <property type="match status" value="1"/>
</dbReference>
<keyword evidence="3" id="KW-1185">Reference proteome</keyword>
<dbReference type="Gene3D" id="3.40.50.10540">
    <property type="entry name" value="Crotonobetainyl-coa:carnitine coa-transferase, domain 1"/>
    <property type="match status" value="1"/>
</dbReference>
<dbReference type="RefSeq" id="WP_079493831.1">
    <property type="nucleotide sequence ID" value="NZ_FUZT01000010.1"/>
</dbReference>
<dbReference type="EMBL" id="FUZT01000010">
    <property type="protein sequence ID" value="SKC83127.1"/>
    <property type="molecule type" value="Genomic_DNA"/>
</dbReference>
<organism evidence="2 3">
    <name type="scientific">Maledivibacter halophilus</name>
    <dbReference type="NCBI Taxonomy" id="36842"/>
    <lineage>
        <taxon>Bacteria</taxon>
        <taxon>Bacillati</taxon>
        <taxon>Bacillota</taxon>
        <taxon>Clostridia</taxon>
        <taxon>Peptostreptococcales</taxon>
        <taxon>Caminicellaceae</taxon>
        <taxon>Maledivibacter</taxon>
    </lineage>
</organism>
<keyword evidence="1 2" id="KW-0808">Transferase</keyword>
<dbReference type="PANTHER" id="PTHR48207">
    <property type="entry name" value="SUCCINATE--HYDROXYMETHYLGLUTARATE COA-TRANSFERASE"/>
    <property type="match status" value="1"/>
</dbReference>
<dbReference type="AlphaFoldDB" id="A0A1T5M4E6"/>
<dbReference type="InterPro" id="IPR023606">
    <property type="entry name" value="CoA-Trfase_III_dom_1_sf"/>
</dbReference>
<dbReference type="OrthoDB" id="9797653at2"/>
<name>A0A1T5M4E6_9FIRM</name>
<protein>
    <submittedName>
        <fullName evidence="2">Formyl-CoA transferase</fullName>
    </submittedName>
</protein>
<proteinExistence type="predicted"/>